<feature type="compositionally biased region" description="Polar residues" evidence="1">
    <location>
        <begin position="55"/>
        <end position="69"/>
    </location>
</feature>
<accession>A0A8K0MPZ5</accession>
<evidence type="ECO:0000256" key="1">
    <source>
        <dbReference type="SAM" id="MobiDB-lite"/>
    </source>
</evidence>
<sequence length="173" mass="18646">MIGCLYPSPVSDAMPGGTNDQPAHPAAQATSGERKDQPAYPAAQATSGEREVESDPSSANLGSSRNGNGNVKDDNEFQSVEATASKKKEPEPTIAPQAKAPEKVVSIKKTVSINDRVEEIDKIMKERKKRKSLEKLNSLQKEEDEPQPLRSILKVGSNLDDNADTCVNLTTSQ</sequence>
<dbReference type="AlphaFoldDB" id="A0A8K0MPZ5"/>
<dbReference type="OrthoDB" id="1153409at2759"/>
<proteinExistence type="predicted"/>
<name>A0A8K0MPZ5_9ROSA</name>
<feature type="region of interest" description="Disordered" evidence="1">
    <location>
        <begin position="154"/>
        <end position="173"/>
    </location>
</feature>
<reference evidence="2" key="1">
    <citation type="submission" date="2020-03" db="EMBL/GenBank/DDBJ databases">
        <title>A high-quality chromosome-level genome assembly of a woody plant with both climbing and erect habits, Rhamnella rubrinervis.</title>
        <authorList>
            <person name="Lu Z."/>
            <person name="Yang Y."/>
            <person name="Zhu X."/>
            <person name="Sun Y."/>
        </authorList>
    </citation>
    <scope>NUCLEOTIDE SEQUENCE</scope>
    <source>
        <strain evidence="2">BYM</strain>
        <tissue evidence="2">Leaf</tissue>
    </source>
</reference>
<dbReference type="Proteomes" id="UP000796880">
    <property type="component" value="Unassembled WGS sequence"/>
</dbReference>
<evidence type="ECO:0000313" key="2">
    <source>
        <dbReference type="EMBL" id="KAF3454416.1"/>
    </source>
</evidence>
<protein>
    <submittedName>
        <fullName evidence="2">Uncharacterized protein</fullName>
    </submittedName>
</protein>
<evidence type="ECO:0000313" key="3">
    <source>
        <dbReference type="Proteomes" id="UP000796880"/>
    </source>
</evidence>
<comment type="caution">
    <text evidence="2">The sequence shown here is derived from an EMBL/GenBank/DDBJ whole genome shotgun (WGS) entry which is preliminary data.</text>
</comment>
<organism evidence="2 3">
    <name type="scientific">Rhamnella rubrinervis</name>
    <dbReference type="NCBI Taxonomy" id="2594499"/>
    <lineage>
        <taxon>Eukaryota</taxon>
        <taxon>Viridiplantae</taxon>
        <taxon>Streptophyta</taxon>
        <taxon>Embryophyta</taxon>
        <taxon>Tracheophyta</taxon>
        <taxon>Spermatophyta</taxon>
        <taxon>Magnoliopsida</taxon>
        <taxon>eudicotyledons</taxon>
        <taxon>Gunneridae</taxon>
        <taxon>Pentapetalae</taxon>
        <taxon>rosids</taxon>
        <taxon>fabids</taxon>
        <taxon>Rosales</taxon>
        <taxon>Rhamnaceae</taxon>
        <taxon>rhamnoid group</taxon>
        <taxon>Rhamneae</taxon>
        <taxon>Rhamnella</taxon>
    </lineage>
</organism>
<keyword evidence="3" id="KW-1185">Reference proteome</keyword>
<gene>
    <name evidence="2" type="ORF">FNV43_RR04863</name>
</gene>
<feature type="region of interest" description="Disordered" evidence="1">
    <location>
        <begin position="128"/>
        <end position="149"/>
    </location>
</feature>
<dbReference type="EMBL" id="VOIH02000002">
    <property type="protein sequence ID" value="KAF3454416.1"/>
    <property type="molecule type" value="Genomic_DNA"/>
</dbReference>
<feature type="region of interest" description="Disordered" evidence="1">
    <location>
        <begin position="1"/>
        <end position="101"/>
    </location>
</feature>